<dbReference type="Pfam" id="PF15299">
    <property type="entry name" value="ALS2CR8"/>
    <property type="match status" value="1"/>
</dbReference>
<feature type="region of interest" description="Disordered" evidence="4">
    <location>
        <begin position="565"/>
        <end position="592"/>
    </location>
</feature>
<evidence type="ECO:0000256" key="2">
    <source>
        <dbReference type="ARBA" id="ARBA00022670"/>
    </source>
</evidence>
<dbReference type="PANTHER" id="PTHR47456">
    <property type="entry name" value="PHD-TYPE DOMAIN-CONTAINING PROTEIN"/>
    <property type="match status" value="1"/>
</dbReference>
<feature type="compositionally biased region" description="Basic and acidic residues" evidence="4">
    <location>
        <begin position="576"/>
        <end position="592"/>
    </location>
</feature>
<evidence type="ECO:0000313" key="5">
    <source>
        <dbReference type="EMBL" id="CAB4010052.1"/>
    </source>
</evidence>
<dbReference type="GO" id="GO:0003700">
    <property type="term" value="F:DNA-binding transcription factor activity"/>
    <property type="evidence" value="ECO:0007669"/>
    <property type="project" value="InterPro"/>
</dbReference>
<dbReference type="GO" id="GO:0006508">
    <property type="term" value="P:proteolysis"/>
    <property type="evidence" value="ECO:0007669"/>
    <property type="project" value="UniProtKB-KW"/>
</dbReference>
<dbReference type="EMBL" id="CACRXK020006662">
    <property type="protein sequence ID" value="CAB4010052.1"/>
    <property type="molecule type" value="Genomic_DNA"/>
</dbReference>
<gene>
    <name evidence="5" type="ORF">PACLA_8A087298</name>
</gene>
<keyword evidence="2" id="KW-0645">Protease</keyword>
<reference evidence="5" key="1">
    <citation type="submission" date="2020-04" db="EMBL/GenBank/DDBJ databases">
        <authorList>
            <person name="Alioto T."/>
            <person name="Alioto T."/>
            <person name="Gomez Garrido J."/>
        </authorList>
    </citation>
    <scope>NUCLEOTIDE SEQUENCE</scope>
    <source>
        <strain evidence="5">A484AB</strain>
    </source>
</reference>
<feature type="non-terminal residue" evidence="5">
    <location>
        <position position="1"/>
    </location>
</feature>
<dbReference type="PROSITE" id="PS50600">
    <property type="entry name" value="ULP_PROTEASE"/>
    <property type="match status" value="1"/>
</dbReference>
<organism evidence="5 6">
    <name type="scientific">Paramuricea clavata</name>
    <name type="common">Red gorgonian</name>
    <name type="synonym">Violescent sea-whip</name>
    <dbReference type="NCBI Taxonomy" id="317549"/>
    <lineage>
        <taxon>Eukaryota</taxon>
        <taxon>Metazoa</taxon>
        <taxon>Cnidaria</taxon>
        <taxon>Anthozoa</taxon>
        <taxon>Octocorallia</taxon>
        <taxon>Malacalcyonacea</taxon>
        <taxon>Plexauridae</taxon>
        <taxon>Paramuricea</taxon>
    </lineage>
</organism>
<dbReference type="InterPro" id="IPR038765">
    <property type="entry name" value="Papain-like_cys_pep_sf"/>
</dbReference>
<feature type="region of interest" description="Disordered" evidence="4">
    <location>
        <begin position="510"/>
        <end position="539"/>
    </location>
</feature>
<dbReference type="AlphaFoldDB" id="A0A6S7IWX2"/>
<dbReference type="InterPro" id="IPR003653">
    <property type="entry name" value="Peptidase_C48_C"/>
</dbReference>
<comment type="similarity">
    <text evidence="1">Belongs to the peptidase C48 family.</text>
</comment>
<dbReference type="Pfam" id="PF02902">
    <property type="entry name" value="Peptidase_C48"/>
    <property type="match status" value="1"/>
</dbReference>
<proteinExistence type="inferred from homology"/>
<name>A0A6S7IWX2_PARCT</name>
<dbReference type="InterPro" id="IPR029309">
    <property type="entry name" value="CaRF"/>
</dbReference>
<evidence type="ECO:0000256" key="3">
    <source>
        <dbReference type="ARBA" id="ARBA00022801"/>
    </source>
</evidence>
<evidence type="ECO:0000256" key="1">
    <source>
        <dbReference type="ARBA" id="ARBA00005234"/>
    </source>
</evidence>
<protein>
    <submittedName>
        <fullName evidence="5">Calcium-responsive transcription factor</fullName>
    </submittedName>
</protein>
<dbReference type="SUPFAM" id="SSF54001">
    <property type="entry name" value="Cysteine proteinases"/>
    <property type="match status" value="1"/>
</dbReference>
<sequence>HCDHDFKKQRFRVQATKKFGCGAKIKMREVMKFPQLSIPIENDSRKRRNVAAAKLKEALKEDANSGERKIYLYLPGATDHTTHLNGEATGISQPVDERIVQKIRSLVGEGVNNVREMGRHVRQFVKNELFNGQQLPLCTNRRFHPKMVDIRNHMYLATVENRFSKFDQENVSAKTDKWEKENPEDKLFYRPYQDGAITLSTAVTSDESKEIDVIENCIVYLCDFHREQAWERWVSKSANDVYSHKETLLKALRKVAHAGTEQAYNSAMNDLQQLEIWKTDGKLQRWFTRTWLSECKRWVWFYRKSDESVFIHTNNGVERQNKDFKYSFLSTHRDKTLSGMLTSLVEEFLPDKYSRHCPNWGFDKISSHYTNQAHITLDEHVVTVARNNRASEDCPLTPASTTCKEENDNILPSPNPCTSPTPSETSPATDVLKPTQLIQSSLNTIARQCRETLLDAKNLTYLIHDPEILRAFNTSLSEVVTVMKSKIPVDHGLLLEKQKTAKEKRIAKLRLKKKKDSSSHHLSNLPKQQKKTHPYSQRVGAKAEMMKKMFQVNVEIKEEGAVKPACPLKRKGHPNMTEERKAKRKCPTDRSKVVPSTNLAKVDGKQKLVNEVTAFECILKARTTENLNKILLTYGPVPVTLGNLCTIVPPHRLKKKDKAEIKKQLPKFVAGWLSDMIIEAELHRLEKEHPDCISANTSVEQLAVHEVKNTKRLWMNVDFATIKKIFVPMNPSGCHWNLLVLDESNKTRNYFDPMNGQKEEDLTEMPKHAWLKYMIDKIWKKGTQDNKFKVPMS</sequence>
<dbReference type="Gene3D" id="3.40.395.10">
    <property type="entry name" value="Adenoviral Proteinase, Chain A"/>
    <property type="match status" value="1"/>
</dbReference>
<dbReference type="PANTHER" id="PTHR47456:SF1">
    <property type="entry name" value="PHD-TYPE DOMAIN-CONTAINING PROTEIN"/>
    <property type="match status" value="1"/>
</dbReference>
<keyword evidence="3" id="KW-0378">Hydrolase</keyword>
<dbReference type="GO" id="GO:0008234">
    <property type="term" value="F:cysteine-type peptidase activity"/>
    <property type="evidence" value="ECO:0007669"/>
    <property type="project" value="InterPro"/>
</dbReference>
<evidence type="ECO:0000256" key="4">
    <source>
        <dbReference type="SAM" id="MobiDB-lite"/>
    </source>
</evidence>
<dbReference type="Proteomes" id="UP001152795">
    <property type="component" value="Unassembled WGS sequence"/>
</dbReference>
<keyword evidence="6" id="KW-1185">Reference proteome</keyword>
<accession>A0A6S7IWX2</accession>
<evidence type="ECO:0000313" key="6">
    <source>
        <dbReference type="Proteomes" id="UP001152795"/>
    </source>
</evidence>
<dbReference type="OrthoDB" id="5986742at2759"/>
<comment type="caution">
    <text evidence="5">The sequence shown here is derived from an EMBL/GenBank/DDBJ whole genome shotgun (WGS) entry which is preliminary data.</text>
</comment>